<evidence type="ECO:0000256" key="1">
    <source>
        <dbReference type="ARBA" id="ARBA00023122"/>
    </source>
</evidence>
<dbReference type="PANTHER" id="PTHR43080">
    <property type="entry name" value="CBS DOMAIN-CONTAINING PROTEIN CBSX3, MITOCHONDRIAL"/>
    <property type="match status" value="1"/>
</dbReference>
<keyword evidence="1" id="KW-0129">CBS domain</keyword>
<dbReference type="EMBL" id="CAFBLU010000012">
    <property type="protein sequence ID" value="CAB4874128.1"/>
    <property type="molecule type" value="Genomic_DNA"/>
</dbReference>
<dbReference type="SMART" id="SM00116">
    <property type="entry name" value="CBS"/>
    <property type="match status" value="2"/>
</dbReference>
<dbReference type="CDD" id="cd04586">
    <property type="entry name" value="CBS_pair_BON_assoc"/>
    <property type="match status" value="1"/>
</dbReference>
<gene>
    <name evidence="3" type="ORF">UFOPK3444_00909</name>
</gene>
<feature type="domain" description="CBS" evidence="2">
    <location>
        <begin position="100"/>
        <end position="153"/>
    </location>
</feature>
<name>A0A6J7DX20_9ZZZZ</name>
<dbReference type="PROSITE" id="PS51371">
    <property type="entry name" value="CBS"/>
    <property type="match status" value="2"/>
</dbReference>
<evidence type="ECO:0000259" key="2">
    <source>
        <dbReference type="PROSITE" id="PS51371"/>
    </source>
</evidence>
<proteinExistence type="predicted"/>
<reference evidence="3" key="1">
    <citation type="submission" date="2020-05" db="EMBL/GenBank/DDBJ databases">
        <authorList>
            <person name="Chiriac C."/>
            <person name="Salcher M."/>
            <person name="Ghai R."/>
            <person name="Kavagutti S V."/>
        </authorList>
    </citation>
    <scope>NUCLEOTIDE SEQUENCE</scope>
</reference>
<accession>A0A6J7DX20</accession>
<evidence type="ECO:0000313" key="3">
    <source>
        <dbReference type="EMBL" id="CAB4874128.1"/>
    </source>
</evidence>
<dbReference type="SUPFAM" id="SSF54631">
    <property type="entry name" value="CBS-domain pair"/>
    <property type="match status" value="1"/>
</dbReference>
<organism evidence="3">
    <name type="scientific">freshwater metagenome</name>
    <dbReference type="NCBI Taxonomy" id="449393"/>
    <lineage>
        <taxon>unclassified sequences</taxon>
        <taxon>metagenomes</taxon>
        <taxon>ecological metagenomes</taxon>
    </lineage>
</organism>
<dbReference type="PANTHER" id="PTHR43080:SF2">
    <property type="entry name" value="CBS DOMAIN-CONTAINING PROTEIN"/>
    <property type="match status" value="1"/>
</dbReference>
<feature type="domain" description="CBS" evidence="2">
    <location>
        <begin position="8"/>
        <end position="65"/>
    </location>
</feature>
<dbReference type="InterPro" id="IPR046342">
    <property type="entry name" value="CBS_dom_sf"/>
</dbReference>
<protein>
    <submittedName>
        <fullName evidence="3">Unannotated protein</fullName>
    </submittedName>
</protein>
<dbReference type="Pfam" id="PF00571">
    <property type="entry name" value="CBS"/>
    <property type="match status" value="2"/>
</dbReference>
<dbReference type="InterPro" id="IPR051257">
    <property type="entry name" value="Diverse_CBS-Domain"/>
</dbReference>
<sequence>MTTVAEIMDADPVTISPDTDVKTVVEMMQTNELPGLPVVDADGKCVGIVTESDLILSDEEADLHIPHYVQIMGGIVWLEPLRHFEEKFKKALAADASQMMTAEDLTTVSPDATVQEAGKAIAEHGHNRLPVVDSEGRLVGVVTRVDVLGALTA</sequence>
<dbReference type="Gene3D" id="3.10.580.10">
    <property type="entry name" value="CBS-domain"/>
    <property type="match status" value="1"/>
</dbReference>
<dbReference type="AlphaFoldDB" id="A0A6J7DX20"/>
<dbReference type="InterPro" id="IPR000644">
    <property type="entry name" value="CBS_dom"/>
</dbReference>